<dbReference type="InterPro" id="IPR050491">
    <property type="entry name" value="AmpC-like"/>
</dbReference>
<evidence type="ECO:0000313" key="2">
    <source>
        <dbReference type="EMBL" id="TPQ20790.1"/>
    </source>
</evidence>
<evidence type="ECO:0000259" key="1">
    <source>
        <dbReference type="Pfam" id="PF00144"/>
    </source>
</evidence>
<dbReference type="InterPro" id="IPR001466">
    <property type="entry name" value="Beta-lactam-related"/>
</dbReference>
<feature type="domain" description="Beta-lactamase-related" evidence="1">
    <location>
        <begin position="1"/>
        <end position="228"/>
    </location>
</feature>
<comment type="caution">
    <text evidence="2">The sequence shown here is derived from an EMBL/GenBank/DDBJ whole genome shotgun (WGS) entry which is preliminary data.</text>
</comment>
<dbReference type="InterPro" id="IPR012338">
    <property type="entry name" value="Beta-lactam/transpept-like"/>
</dbReference>
<name>A0A505DDL5_9ACTN</name>
<gene>
    <name evidence="2" type="ORF">FGD71_018795</name>
</gene>
<dbReference type="PANTHER" id="PTHR46825:SF9">
    <property type="entry name" value="BETA-LACTAMASE-RELATED DOMAIN-CONTAINING PROTEIN"/>
    <property type="match status" value="1"/>
</dbReference>
<proteinExistence type="predicted"/>
<sequence length="266" mass="28808">MGSLTKVVTGTLLMQMVRAELVGIDDQVARWLPMVPGETKTTLRQLAEHTSGLSRLPKLPAHTDPRDPYAAFGAEEFIQVLHRLDELTERPPGAATVYSNLGYAVLGAALEAAGKAQYEDLVHRYVLAPLVIDEITAHPAEDRVLTGRDWRGRPRAPWTMDGPILPAGGLWATPRAAAALVTALLVDRALGEPAPSWQIAGELRWHNGATRDASVFAAAFPGTTDWVLVHRLGGRPVRTDSEGLDLLAAARKAPEREDAKDKDRAS</sequence>
<dbReference type="EMBL" id="VCHX02000130">
    <property type="protein sequence ID" value="TPQ20790.1"/>
    <property type="molecule type" value="Genomic_DNA"/>
</dbReference>
<dbReference type="Gene3D" id="3.40.710.10">
    <property type="entry name" value="DD-peptidase/beta-lactamase superfamily"/>
    <property type="match status" value="1"/>
</dbReference>
<reference evidence="2 3" key="1">
    <citation type="submission" date="2019-06" db="EMBL/GenBank/DDBJ databases">
        <title>Streptomyces sporangiiformans sp. nov., a novel actinomycete isolated from soil in Mount Song.</title>
        <authorList>
            <person name="Han L."/>
        </authorList>
    </citation>
    <scope>NUCLEOTIDE SEQUENCE [LARGE SCALE GENOMIC DNA]</scope>
    <source>
        <strain evidence="2 3">NEAU-SSA 1</strain>
    </source>
</reference>
<dbReference type="AlphaFoldDB" id="A0A505DDL5"/>
<keyword evidence="3" id="KW-1185">Reference proteome</keyword>
<organism evidence="2 3">
    <name type="scientific">Streptomyces sporangiiformans</name>
    <dbReference type="NCBI Taxonomy" id="2315329"/>
    <lineage>
        <taxon>Bacteria</taxon>
        <taxon>Bacillati</taxon>
        <taxon>Actinomycetota</taxon>
        <taxon>Actinomycetes</taxon>
        <taxon>Kitasatosporales</taxon>
        <taxon>Streptomycetaceae</taxon>
        <taxon>Streptomyces</taxon>
    </lineage>
</organism>
<accession>A0A505DDL5</accession>
<dbReference type="PANTHER" id="PTHR46825">
    <property type="entry name" value="D-ALANYL-D-ALANINE-CARBOXYPEPTIDASE/ENDOPEPTIDASE AMPH"/>
    <property type="match status" value="1"/>
</dbReference>
<protein>
    <submittedName>
        <fullName evidence="2">Beta-lactamase family protein</fullName>
    </submittedName>
</protein>
<evidence type="ECO:0000313" key="3">
    <source>
        <dbReference type="Proteomes" id="UP000317378"/>
    </source>
</evidence>
<dbReference type="SUPFAM" id="SSF56601">
    <property type="entry name" value="beta-lactamase/transpeptidase-like"/>
    <property type="match status" value="1"/>
</dbReference>
<dbReference type="Proteomes" id="UP000317378">
    <property type="component" value="Unassembled WGS sequence"/>
</dbReference>
<dbReference type="Pfam" id="PF00144">
    <property type="entry name" value="Beta-lactamase"/>
    <property type="match status" value="1"/>
</dbReference>
<dbReference type="OrthoDB" id="3171327at2"/>